<dbReference type="EMBL" id="JARJCW010000127">
    <property type="protein sequence ID" value="KAJ7191851.1"/>
    <property type="molecule type" value="Genomic_DNA"/>
</dbReference>
<name>A0AAD6UP96_9AGAR</name>
<dbReference type="Proteomes" id="UP001219525">
    <property type="component" value="Unassembled WGS sequence"/>
</dbReference>
<comment type="caution">
    <text evidence="2">The sequence shown here is derived from an EMBL/GenBank/DDBJ whole genome shotgun (WGS) entry which is preliminary data.</text>
</comment>
<protein>
    <submittedName>
        <fullName evidence="2">Uncharacterized protein</fullName>
    </submittedName>
</protein>
<reference evidence="2" key="1">
    <citation type="submission" date="2023-03" db="EMBL/GenBank/DDBJ databases">
        <title>Massive genome expansion in bonnet fungi (Mycena s.s.) driven by repeated elements and novel gene families across ecological guilds.</title>
        <authorList>
            <consortium name="Lawrence Berkeley National Laboratory"/>
            <person name="Harder C.B."/>
            <person name="Miyauchi S."/>
            <person name="Viragh M."/>
            <person name="Kuo A."/>
            <person name="Thoen E."/>
            <person name="Andreopoulos B."/>
            <person name="Lu D."/>
            <person name="Skrede I."/>
            <person name="Drula E."/>
            <person name="Henrissat B."/>
            <person name="Morin E."/>
            <person name="Kohler A."/>
            <person name="Barry K."/>
            <person name="LaButti K."/>
            <person name="Morin E."/>
            <person name="Salamov A."/>
            <person name="Lipzen A."/>
            <person name="Mereny Z."/>
            <person name="Hegedus B."/>
            <person name="Baldrian P."/>
            <person name="Stursova M."/>
            <person name="Weitz H."/>
            <person name="Taylor A."/>
            <person name="Grigoriev I.V."/>
            <person name="Nagy L.G."/>
            <person name="Martin F."/>
            <person name="Kauserud H."/>
        </authorList>
    </citation>
    <scope>NUCLEOTIDE SEQUENCE</scope>
    <source>
        <strain evidence="2">9144</strain>
    </source>
</reference>
<gene>
    <name evidence="2" type="ORF">GGX14DRAFT_596757</name>
</gene>
<dbReference type="AlphaFoldDB" id="A0AAD6UP96"/>
<feature type="chain" id="PRO_5042026361" evidence="1">
    <location>
        <begin position="24"/>
        <end position="247"/>
    </location>
</feature>
<evidence type="ECO:0000256" key="1">
    <source>
        <dbReference type="SAM" id="SignalP"/>
    </source>
</evidence>
<evidence type="ECO:0000313" key="3">
    <source>
        <dbReference type="Proteomes" id="UP001219525"/>
    </source>
</evidence>
<proteinExistence type="predicted"/>
<evidence type="ECO:0000313" key="2">
    <source>
        <dbReference type="EMBL" id="KAJ7191851.1"/>
    </source>
</evidence>
<feature type="signal peptide" evidence="1">
    <location>
        <begin position="1"/>
        <end position="23"/>
    </location>
</feature>
<accession>A0AAD6UP96</accession>
<sequence length="247" mass="25697">MSVLSCDLSSFWILTLPASVALSRQGSPGQALSGGMYPVSGVFADRDVMLCIKPGEAQEHVCRGRRIGSLGGVSATVVPLADDTFRRIGAATERLELRAGGLLDGVGKFPSSCSPAPSTEPSAWASVAADERMNIDVLVTPDVAPTRAPMQLDAPARLVSEPLPMTLLPASPGHAIVEPTATPAMIGAAALSSLSLQLMGPAWRSCNALTFVLLLSPRGDRKMFGLRSMTQEPLASLDADSAIVGVF</sequence>
<keyword evidence="1" id="KW-0732">Signal</keyword>
<keyword evidence="3" id="KW-1185">Reference proteome</keyword>
<organism evidence="2 3">
    <name type="scientific">Mycena pura</name>
    <dbReference type="NCBI Taxonomy" id="153505"/>
    <lineage>
        <taxon>Eukaryota</taxon>
        <taxon>Fungi</taxon>
        <taxon>Dikarya</taxon>
        <taxon>Basidiomycota</taxon>
        <taxon>Agaricomycotina</taxon>
        <taxon>Agaricomycetes</taxon>
        <taxon>Agaricomycetidae</taxon>
        <taxon>Agaricales</taxon>
        <taxon>Marasmiineae</taxon>
        <taxon>Mycenaceae</taxon>
        <taxon>Mycena</taxon>
    </lineage>
</organism>